<dbReference type="OrthoDB" id="9776609at2"/>
<dbReference type="Proteomes" id="UP000001191">
    <property type="component" value="Chromosome"/>
</dbReference>
<dbReference type="InterPro" id="IPR005625">
    <property type="entry name" value="PepSY-ass_TM"/>
</dbReference>
<dbReference type="Pfam" id="PF03413">
    <property type="entry name" value="PepSY"/>
    <property type="match status" value="1"/>
</dbReference>
<dbReference type="Pfam" id="PF03929">
    <property type="entry name" value="PepSY_TM"/>
    <property type="match status" value="1"/>
</dbReference>
<dbReference type="AlphaFoldDB" id="B2J111"/>
<keyword evidence="1" id="KW-0812">Transmembrane</keyword>
<dbReference type="RefSeq" id="WP_012409836.1">
    <property type="nucleotide sequence ID" value="NC_010628.1"/>
</dbReference>
<proteinExistence type="predicted"/>
<name>B2J111_NOSP7</name>
<dbReference type="InterPro" id="IPR025711">
    <property type="entry name" value="PepSY"/>
</dbReference>
<organism evidence="3 4">
    <name type="scientific">Nostoc punctiforme (strain ATCC 29133 / PCC 73102)</name>
    <dbReference type="NCBI Taxonomy" id="63737"/>
    <lineage>
        <taxon>Bacteria</taxon>
        <taxon>Bacillati</taxon>
        <taxon>Cyanobacteriota</taxon>
        <taxon>Cyanophyceae</taxon>
        <taxon>Nostocales</taxon>
        <taxon>Nostocaceae</taxon>
        <taxon>Nostoc</taxon>
    </lineage>
</organism>
<evidence type="ECO:0000313" key="4">
    <source>
        <dbReference type="Proteomes" id="UP000001191"/>
    </source>
</evidence>
<dbReference type="EnsemblBacteria" id="ACC81862">
    <property type="protein sequence ID" value="ACC81862"/>
    <property type="gene ID" value="Npun_F3453"/>
</dbReference>
<feature type="transmembrane region" description="Helical" evidence="1">
    <location>
        <begin position="12"/>
        <end position="37"/>
    </location>
</feature>
<sequence>MPAKKLRHLTFILHRILGFAIGLIAIPLSLTGSLIVFQHEINEFQLHQQFGAILPKGDRLSLEVVLDIVKAAYSKLPEMALQRVYFPTKLDDFFNVVISIQGNDWVEVYVNPYTGAILGNSLDPNAIQGFLQFVYELHTSLKLGDLGLQIVGIVGLVTSIVVILGIILWPGWRKLIAGFKIKWDAHPKRFNFDLHKVSGITTAIFLLFTFFTGFAWNLGYVDPLIRAITLSPSLPELVSVPLAGQSPLPLSQQIKTAQLALPDGALRSIDLTTDPKAPLRLRMKLPQEVEEYGKSNVYLDQYSGQILRVDNSLKASLGDKILNSFEPLHYGTFGGLPTRIIYVFFGLSPLILFITGFVMWWYRKPKQKDDYSHKQSYIK</sequence>
<feature type="transmembrane region" description="Helical" evidence="1">
    <location>
        <begin position="146"/>
        <end position="172"/>
    </location>
</feature>
<keyword evidence="1" id="KW-1133">Transmembrane helix</keyword>
<gene>
    <name evidence="3" type="ordered locus">Npun_F3453</name>
</gene>
<feature type="domain" description="PepSY" evidence="2">
    <location>
        <begin position="60"/>
        <end position="119"/>
    </location>
</feature>
<dbReference type="PhylomeDB" id="B2J111"/>
<dbReference type="PANTHER" id="PTHR34219">
    <property type="entry name" value="IRON-REGULATED INNER MEMBRANE PROTEIN-RELATED"/>
    <property type="match status" value="1"/>
</dbReference>
<dbReference type="EMBL" id="CP001037">
    <property type="protein sequence ID" value="ACC81862.1"/>
    <property type="molecule type" value="Genomic_DNA"/>
</dbReference>
<evidence type="ECO:0000259" key="2">
    <source>
        <dbReference type="Pfam" id="PF03413"/>
    </source>
</evidence>
<feature type="transmembrane region" description="Helical" evidence="1">
    <location>
        <begin position="340"/>
        <end position="362"/>
    </location>
</feature>
<evidence type="ECO:0000313" key="3">
    <source>
        <dbReference type="EMBL" id="ACC81862.1"/>
    </source>
</evidence>
<keyword evidence="4" id="KW-1185">Reference proteome</keyword>
<dbReference type="STRING" id="63737.Npun_F3453"/>
<keyword evidence="1" id="KW-0472">Membrane</keyword>
<dbReference type="KEGG" id="npu:Npun_F3453"/>
<reference evidence="4" key="1">
    <citation type="submission" date="2008-04" db="EMBL/GenBank/DDBJ databases">
        <title>Complete sequence of chromosome of Nostoc punctiforme ATCC 29133.</title>
        <authorList>
            <consortium name="US DOE Joint Genome Institute"/>
            <person name="Copeland A."/>
            <person name="Lucas S."/>
            <person name="Lapidus A."/>
            <person name="Glavina del Rio T."/>
            <person name="Dalin E."/>
            <person name="Tice H."/>
            <person name="Pitluck S."/>
            <person name="Chain P."/>
            <person name="Malfatti S."/>
            <person name="Shin M."/>
            <person name="Vergez L."/>
            <person name="Schmutz J."/>
            <person name="Larimer F."/>
            <person name="Land M."/>
            <person name="Hauser L."/>
            <person name="Kyrpides N."/>
            <person name="Kim E."/>
            <person name="Meeks J.C."/>
            <person name="Elhai J."/>
            <person name="Campbell E.L."/>
            <person name="Thiel T."/>
            <person name="Longmire J."/>
            <person name="Potts M."/>
            <person name="Atlas R."/>
        </authorList>
    </citation>
    <scope>NUCLEOTIDE SEQUENCE [LARGE SCALE GENOMIC DNA]</scope>
    <source>
        <strain evidence="4">ATCC 29133 / PCC 73102</strain>
    </source>
</reference>
<dbReference type="HOGENOM" id="CLU_031962_4_2_3"/>
<dbReference type="PANTHER" id="PTHR34219:SF3">
    <property type="entry name" value="BLL7967 PROTEIN"/>
    <property type="match status" value="1"/>
</dbReference>
<feature type="transmembrane region" description="Helical" evidence="1">
    <location>
        <begin position="197"/>
        <end position="216"/>
    </location>
</feature>
<evidence type="ECO:0000256" key="1">
    <source>
        <dbReference type="SAM" id="Phobius"/>
    </source>
</evidence>
<reference evidence="3 4" key="2">
    <citation type="journal article" date="2013" name="Plant Physiol.">
        <title>A Nostoc punctiforme Sugar Transporter Necessary to Establish a Cyanobacterium-Plant Symbiosis.</title>
        <authorList>
            <person name="Ekman M."/>
            <person name="Picossi S."/>
            <person name="Campbell E.L."/>
            <person name="Meeks J.C."/>
            <person name="Flores E."/>
        </authorList>
    </citation>
    <scope>NUCLEOTIDE SEQUENCE [LARGE SCALE GENOMIC DNA]</scope>
    <source>
        <strain evidence="4">ATCC 29133 / PCC 73102</strain>
    </source>
</reference>
<protein>
    <submittedName>
        <fullName evidence="3">Propeptide, PepSY amd peptidase M4</fullName>
    </submittedName>
</protein>
<dbReference type="eggNOG" id="COG3182">
    <property type="taxonomic scope" value="Bacteria"/>
</dbReference>
<accession>B2J111</accession>